<keyword evidence="2" id="KW-1185">Reference proteome</keyword>
<reference evidence="2" key="1">
    <citation type="journal article" date="2010" name="Nat. Biotechnol.">
        <title>Draft genome sequence of the oilseed species Ricinus communis.</title>
        <authorList>
            <person name="Chan A.P."/>
            <person name="Crabtree J."/>
            <person name="Zhao Q."/>
            <person name="Lorenzi H."/>
            <person name="Orvis J."/>
            <person name="Puiu D."/>
            <person name="Melake-Berhan A."/>
            <person name="Jones K.M."/>
            <person name="Redman J."/>
            <person name="Chen G."/>
            <person name="Cahoon E.B."/>
            <person name="Gedil M."/>
            <person name="Stanke M."/>
            <person name="Haas B.J."/>
            <person name="Wortman J.R."/>
            <person name="Fraser-Liggett C.M."/>
            <person name="Ravel J."/>
            <person name="Rabinowicz P.D."/>
        </authorList>
    </citation>
    <scope>NUCLEOTIDE SEQUENCE [LARGE SCALE GENOMIC DNA]</scope>
    <source>
        <strain evidence="2">cv. Hale</strain>
    </source>
</reference>
<evidence type="ECO:0000313" key="2">
    <source>
        <dbReference type="Proteomes" id="UP000008311"/>
    </source>
</evidence>
<dbReference type="Proteomes" id="UP000008311">
    <property type="component" value="Unassembled WGS sequence"/>
</dbReference>
<organism evidence="1 2">
    <name type="scientific">Ricinus communis</name>
    <name type="common">Castor bean</name>
    <dbReference type="NCBI Taxonomy" id="3988"/>
    <lineage>
        <taxon>Eukaryota</taxon>
        <taxon>Viridiplantae</taxon>
        <taxon>Streptophyta</taxon>
        <taxon>Embryophyta</taxon>
        <taxon>Tracheophyta</taxon>
        <taxon>Spermatophyta</taxon>
        <taxon>Magnoliopsida</taxon>
        <taxon>eudicotyledons</taxon>
        <taxon>Gunneridae</taxon>
        <taxon>Pentapetalae</taxon>
        <taxon>rosids</taxon>
        <taxon>fabids</taxon>
        <taxon>Malpighiales</taxon>
        <taxon>Euphorbiaceae</taxon>
        <taxon>Acalyphoideae</taxon>
        <taxon>Acalypheae</taxon>
        <taxon>Ricinus</taxon>
    </lineage>
</organism>
<dbReference type="AlphaFoldDB" id="B9RBP5"/>
<dbReference type="InParanoid" id="B9RBP5"/>
<evidence type="ECO:0000313" key="1">
    <source>
        <dbReference type="EMBL" id="EEF50966.1"/>
    </source>
</evidence>
<dbReference type="EMBL" id="EQ973774">
    <property type="protein sequence ID" value="EEF50966.1"/>
    <property type="molecule type" value="Genomic_DNA"/>
</dbReference>
<proteinExistence type="predicted"/>
<name>B9RBP5_RICCO</name>
<gene>
    <name evidence="1" type="ORF">RCOM_1679690</name>
</gene>
<sequence length="79" mass="8756">MTWLLTHEQHGRRAGVMLCGAVEMACYVGAIRYSYKPKHTELDPAGTSDSCAKRTFQKTIVLEEPPEVSGPLLCFPFAL</sequence>
<protein>
    <submittedName>
        <fullName evidence="1">Uncharacterized protein</fullName>
    </submittedName>
</protein>
<accession>B9RBP5</accession>